<name>A0A816IPU1_BRANA</name>
<sequence length="53" mass="5724">VNSAHESLQHQNAQCRSDLYGRFWLPSEINILLTGVPSSAASIDTSDASNKPP</sequence>
<dbReference type="AlphaFoldDB" id="A0A816IPU1"/>
<dbReference type="EMBL" id="HG994367">
    <property type="protein sequence ID" value="CAF1708825.1"/>
    <property type="molecule type" value="Genomic_DNA"/>
</dbReference>
<protein>
    <submittedName>
        <fullName evidence="1">(rape) hypothetical protein</fullName>
    </submittedName>
</protein>
<proteinExistence type="predicted"/>
<organism evidence="1">
    <name type="scientific">Brassica napus</name>
    <name type="common">Rape</name>
    <dbReference type="NCBI Taxonomy" id="3708"/>
    <lineage>
        <taxon>Eukaryota</taxon>
        <taxon>Viridiplantae</taxon>
        <taxon>Streptophyta</taxon>
        <taxon>Embryophyta</taxon>
        <taxon>Tracheophyta</taxon>
        <taxon>Spermatophyta</taxon>
        <taxon>Magnoliopsida</taxon>
        <taxon>eudicotyledons</taxon>
        <taxon>Gunneridae</taxon>
        <taxon>Pentapetalae</taxon>
        <taxon>rosids</taxon>
        <taxon>malvids</taxon>
        <taxon>Brassicales</taxon>
        <taxon>Brassicaceae</taxon>
        <taxon>Brassiceae</taxon>
        <taxon>Brassica</taxon>
    </lineage>
</organism>
<reference evidence="1" key="1">
    <citation type="submission" date="2021-01" db="EMBL/GenBank/DDBJ databases">
        <authorList>
            <consortium name="Genoscope - CEA"/>
            <person name="William W."/>
        </authorList>
    </citation>
    <scope>NUCLEOTIDE SEQUENCE</scope>
</reference>
<dbReference type="Proteomes" id="UP001295469">
    <property type="component" value="Chromosome C03"/>
</dbReference>
<evidence type="ECO:0000313" key="1">
    <source>
        <dbReference type="EMBL" id="CAF1708825.1"/>
    </source>
</evidence>
<gene>
    <name evidence="1" type="ORF">DARMORV10_C03P70600.1</name>
</gene>
<accession>A0A816IPU1</accession>
<feature type="non-terminal residue" evidence="1">
    <location>
        <position position="53"/>
    </location>
</feature>